<evidence type="ECO:0000313" key="2">
    <source>
        <dbReference type="EMBL" id="GAA2243534.1"/>
    </source>
</evidence>
<dbReference type="EMBL" id="BAAAQY010000010">
    <property type="protein sequence ID" value="GAA2243534.1"/>
    <property type="molecule type" value="Genomic_DNA"/>
</dbReference>
<dbReference type="Proteomes" id="UP001500929">
    <property type="component" value="Unassembled WGS sequence"/>
</dbReference>
<accession>A0ABP5QSJ3</accession>
<proteinExistence type="predicted"/>
<keyword evidence="1" id="KW-1133">Transmembrane helix</keyword>
<keyword evidence="1" id="KW-0472">Membrane</keyword>
<protein>
    <submittedName>
        <fullName evidence="2">Uncharacterized protein</fullName>
    </submittedName>
</protein>
<organism evidence="2 3">
    <name type="scientific">Herbiconiux moechotypicola</name>
    <dbReference type="NCBI Taxonomy" id="637393"/>
    <lineage>
        <taxon>Bacteria</taxon>
        <taxon>Bacillati</taxon>
        <taxon>Actinomycetota</taxon>
        <taxon>Actinomycetes</taxon>
        <taxon>Micrococcales</taxon>
        <taxon>Microbacteriaceae</taxon>
        <taxon>Herbiconiux</taxon>
    </lineage>
</organism>
<reference evidence="3" key="1">
    <citation type="journal article" date="2019" name="Int. J. Syst. Evol. Microbiol.">
        <title>The Global Catalogue of Microorganisms (GCM) 10K type strain sequencing project: providing services to taxonomists for standard genome sequencing and annotation.</title>
        <authorList>
            <consortium name="The Broad Institute Genomics Platform"/>
            <consortium name="The Broad Institute Genome Sequencing Center for Infectious Disease"/>
            <person name="Wu L."/>
            <person name="Ma J."/>
        </authorList>
    </citation>
    <scope>NUCLEOTIDE SEQUENCE [LARGE SCALE GENOMIC DNA]</scope>
    <source>
        <strain evidence="3">JCM 16117</strain>
    </source>
</reference>
<sequence length="210" mass="23011">MTDKRSFLLAVCAAVVSCSGWFLAARMVRSRAEGWAAAETAVLVAGIVVAVPVLMVLVSAVMSVAGGWTARARRLASAHDWQILVAVHRTGRLADELRRTVHPPVRHDLPWALTLAADDRHLVFFSGRAEPVAQLVFPWSDVVDVRTVTTWNGALRTHSLRFVVRWGATTMQVESAVLGGWPLSVWPLGAERVEVLRGEIVALRSNHVRV</sequence>
<feature type="transmembrane region" description="Helical" evidence="1">
    <location>
        <begin position="40"/>
        <end position="65"/>
    </location>
</feature>
<keyword evidence="3" id="KW-1185">Reference proteome</keyword>
<comment type="caution">
    <text evidence="2">The sequence shown here is derived from an EMBL/GenBank/DDBJ whole genome shotgun (WGS) entry which is preliminary data.</text>
</comment>
<dbReference type="PROSITE" id="PS51257">
    <property type="entry name" value="PROKAR_LIPOPROTEIN"/>
    <property type="match status" value="1"/>
</dbReference>
<dbReference type="RefSeq" id="WP_259480216.1">
    <property type="nucleotide sequence ID" value="NZ_BAAAQY010000010.1"/>
</dbReference>
<gene>
    <name evidence="2" type="ORF">GCM10009851_30960</name>
</gene>
<evidence type="ECO:0000256" key="1">
    <source>
        <dbReference type="SAM" id="Phobius"/>
    </source>
</evidence>
<evidence type="ECO:0000313" key="3">
    <source>
        <dbReference type="Proteomes" id="UP001500929"/>
    </source>
</evidence>
<keyword evidence="1" id="KW-0812">Transmembrane</keyword>
<name>A0ABP5QSJ3_9MICO</name>